<evidence type="ECO:0000259" key="2">
    <source>
        <dbReference type="PROSITE" id="PS50181"/>
    </source>
</evidence>
<accession>A0A517LGX5</accession>
<protein>
    <recommendedName>
        <fullName evidence="2">F-box domain-containing protein</fullName>
    </recommendedName>
</protein>
<dbReference type="SUPFAM" id="SSF81383">
    <property type="entry name" value="F-box domain"/>
    <property type="match status" value="1"/>
</dbReference>
<dbReference type="AlphaFoldDB" id="A0A517LGX5"/>
<evidence type="ECO:0000313" key="4">
    <source>
        <dbReference type="Proteomes" id="UP000316270"/>
    </source>
</evidence>
<organism evidence="3 4">
    <name type="scientific">Venturia effusa</name>
    <dbReference type="NCBI Taxonomy" id="50376"/>
    <lineage>
        <taxon>Eukaryota</taxon>
        <taxon>Fungi</taxon>
        <taxon>Dikarya</taxon>
        <taxon>Ascomycota</taxon>
        <taxon>Pezizomycotina</taxon>
        <taxon>Dothideomycetes</taxon>
        <taxon>Pleosporomycetidae</taxon>
        <taxon>Venturiales</taxon>
        <taxon>Venturiaceae</taxon>
        <taxon>Venturia</taxon>
    </lineage>
</organism>
<feature type="region of interest" description="Disordered" evidence="1">
    <location>
        <begin position="355"/>
        <end position="381"/>
    </location>
</feature>
<dbReference type="Proteomes" id="UP000316270">
    <property type="component" value="Chromosome 12"/>
</dbReference>
<dbReference type="InterPro" id="IPR036047">
    <property type="entry name" value="F-box-like_dom_sf"/>
</dbReference>
<proteinExistence type="predicted"/>
<keyword evidence="4" id="KW-1185">Reference proteome</keyword>
<dbReference type="CDD" id="cd09917">
    <property type="entry name" value="F-box_SF"/>
    <property type="match status" value="1"/>
</dbReference>
<feature type="compositionally biased region" description="Polar residues" evidence="1">
    <location>
        <begin position="16"/>
        <end position="27"/>
    </location>
</feature>
<gene>
    <name evidence="3" type="ORF">FKW77_003730</name>
</gene>
<feature type="compositionally biased region" description="Basic and acidic residues" evidence="1">
    <location>
        <begin position="363"/>
        <end position="381"/>
    </location>
</feature>
<feature type="domain" description="F-box" evidence="2">
    <location>
        <begin position="71"/>
        <end position="120"/>
    </location>
</feature>
<dbReference type="OrthoDB" id="10562419at2759"/>
<evidence type="ECO:0000313" key="3">
    <source>
        <dbReference type="EMBL" id="QDS74893.1"/>
    </source>
</evidence>
<name>A0A517LGX5_9PEZI</name>
<reference evidence="3 4" key="1">
    <citation type="submission" date="2019-07" db="EMBL/GenBank/DDBJ databases">
        <title>Finished genome of Venturia effusa.</title>
        <authorList>
            <person name="Young C.A."/>
            <person name="Cox M.P."/>
            <person name="Ganley A.R.D."/>
            <person name="David W.J."/>
        </authorList>
    </citation>
    <scope>NUCLEOTIDE SEQUENCE [LARGE SCALE GENOMIC DNA]</scope>
    <source>
        <strain evidence="4">albino</strain>
    </source>
</reference>
<feature type="region of interest" description="Disordered" evidence="1">
    <location>
        <begin position="1"/>
        <end position="43"/>
    </location>
</feature>
<dbReference type="InterPro" id="IPR001810">
    <property type="entry name" value="F-box_dom"/>
</dbReference>
<dbReference type="EMBL" id="CP042196">
    <property type="protein sequence ID" value="QDS74893.1"/>
    <property type="molecule type" value="Genomic_DNA"/>
</dbReference>
<dbReference type="PROSITE" id="PS50181">
    <property type="entry name" value="FBOX"/>
    <property type="match status" value="1"/>
</dbReference>
<sequence length="381" mass="42389">MEFGEEMADSHGASEQARQFTPFTTTDAGRALPSISGQSQLGHKEASLQSRSFYDMTGTSNLDSDETTGKNHTLLTIPTEILEHIASSCNPKGLLNLRLTNKKVAKRTSDAFLNQFLKCMYWSPHTSRNPLVERIDALKLNPKFAPAVKQLTVCLGHTYNDFVYDDFANGVAMLQNLRSLTLDRSFGSYAVKAPITVPQLEVLAVTNCYGVDCRLAVALIASHTASLRSILFKNVSLSCYGLQDKSAWPKILEAVRLLRADVLLEISVPCTTHYLEIWGVLVFFVVFSPPPKVFDPERHPLHVFIGEKHGWVGVHYSTIPGELQTSLDFMLRNYKELTPGDEEFEYDVVGGPVIDTSSGKWGNESDHESENKPDHGEELHD</sequence>
<evidence type="ECO:0000256" key="1">
    <source>
        <dbReference type="SAM" id="MobiDB-lite"/>
    </source>
</evidence>